<keyword evidence="4" id="KW-0804">Transcription</keyword>
<dbReference type="CDD" id="cd06267">
    <property type="entry name" value="PBP1_LacI_sugar_binding-like"/>
    <property type="match status" value="1"/>
</dbReference>
<keyword evidence="2" id="KW-0805">Transcription regulation</keyword>
<evidence type="ECO:0000313" key="8">
    <source>
        <dbReference type="Proteomes" id="UP001612415"/>
    </source>
</evidence>
<reference evidence="7 8" key="1">
    <citation type="submission" date="2024-10" db="EMBL/GenBank/DDBJ databases">
        <title>The Natural Products Discovery Center: Release of the First 8490 Sequenced Strains for Exploring Actinobacteria Biosynthetic Diversity.</title>
        <authorList>
            <person name="Kalkreuter E."/>
            <person name="Kautsar S.A."/>
            <person name="Yang D."/>
            <person name="Bader C.D."/>
            <person name="Teijaro C.N."/>
            <person name="Fluegel L."/>
            <person name="Davis C.M."/>
            <person name="Simpson J.R."/>
            <person name="Lauterbach L."/>
            <person name="Steele A.D."/>
            <person name="Gui C."/>
            <person name="Meng S."/>
            <person name="Li G."/>
            <person name="Viehrig K."/>
            <person name="Ye F."/>
            <person name="Su P."/>
            <person name="Kiefer A.F."/>
            <person name="Nichols A."/>
            <person name="Cepeda A.J."/>
            <person name="Yan W."/>
            <person name="Fan B."/>
            <person name="Jiang Y."/>
            <person name="Adhikari A."/>
            <person name="Zheng C.-J."/>
            <person name="Schuster L."/>
            <person name="Cowan T.M."/>
            <person name="Smanski M.J."/>
            <person name="Chevrette M.G."/>
            <person name="De Carvalho L.P.S."/>
            <person name="Shen B."/>
        </authorList>
    </citation>
    <scope>NUCLEOTIDE SEQUENCE [LARGE SCALE GENOMIC DNA]</scope>
    <source>
        <strain evidence="7 8">NPDC051599</strain>
    </source>
</reference>
<evidence type="ECO:0000256" key="5">
    <source>
        <dbReference type="SAM" id="MobiDB-lite"/>
    </source>
</evidence>
<dbReference type="PROSITE" id="PS00356">
    <property type="entry name" value="HTH_LACI_1"/>
    <property type="match status" value="1"/>
</dbReference>
<sequence>MTPEPYETTTSEPYETTTSEPYETTTPGPYGTRTSEPYARAAVRRPASIKDVAAAAGVSATTVSHVLSGNRPVNEHTAARVRSVVNRLGYVPASLARSLQAGSTSVIGLLIPDISNTFFAELAKGAEDAAHDLGYGLILCNTEFDADREDRYLGMIRSRFIDGMVYASGSPPSRRRLEALMGKFPIALADEEVDGLQGALIATADHEAGGRLVGEHLRALGHRRALMLTGPRALKSSNARANGFVRAFRGEVVERVGDFKETSGYGLVAKLLQEDGLPEDCTAVFAANDLMAFGALLALREAGLSVPEDVSVVGFDDIRAASLAHPPLTTVHQPAYDVGRTATAQLLQYVTRGEVPPASRHTLPVELKVRGSTAPAAR</sequence>
<feature type="region of interest" description="Disordered" evidence="5">
    <location>
        <begin position="1"/>
        <end position="36"/>
    </location>
</feature>
<feature type="compositionally biased region" description="Low complexity" evidence="5">
    <location>
        <begin position="1"/>
        <end position="32"/>
    </location>
</feature>
<dbReference type="EMBL" id="JBITDC010000008">
    <property type="protein sequence ID" value="MFI5677502.1"/>
    <property type="molecule type" value="Genomic_DNA"/>
</dbReference>
<evidence type="ECO:0000256" key="2">
    <source>
        <dbReference type="ARBA" id="ARBA00023015"/>
    </source>
</evidence>
<dbReference type="Pfam" id="PF00356">
    <property type="entry name" value="LacI"/>
    <property type="match status" value="1"/>
</dbReference>
<proteinExistence type="predicted"/>
<name>A0ABW7Y582_STRCE</name>
<accession>A0ABW7Y582</accession>
<dbReference type="InterPro" id="IPR046335">
    <property type="entry name" value="LacI/GalR-like_sensor"/>
</dbReference>
<dbReference type="RefSeq" id="WP_398658161.1">
    <property type="nucleotide sequence ID" value="NZ_JBITDC010000008.1"/>
</dbReference>
<dbReference type="Gene3D" id="3.40.50.2300">
    <property type="match status" value="2"/>
</dbReference>
<dbReference type="SUPFAM" id="SSF47413">
    <property type="entry name" value="lambda repressor-like DNA-binding domains"/>
    <property type="match status" value="1"/>
</dbReference>
<dbReference type="InterPro" id="IPR028082">
    <property type="entry name" value="Peripla_BP_I"/>
</dbReference>
<dbReference type="CDD" id="cd01392">
    <property type="entry name" value="HTH_LacI"/>
    <property type="match status" value="1"/>
</dbReference>
<dbReference type="PANTHER" id="PTHR30146">
    <property type="entry name" value="LACI-RELATED TRANSCRIPTIONAL REPRESSOR"/>
    <property type="match status" value="1"/>
</dbReference>
<dbReference type="SUPFAM" id="SSF53822">
    <property type="entry name" value="Periplasmic binding protein-like I"/>
    <property type="match status" value="1"/>
</dbReference>
<dbReference type="SMART" id="SM00354">
    <property type="entry name" value="HTH_LACI"/>
    <property type="match status" value="1"/>
</dbReference>
<dbReference type="Gene3D" id="1.10.260.40">
    <property type="entry name" value="lambda repressor-like DNA-binding domains"/>
    <property type="match status" value="1"/>
</dbReference>
<dbReference type="InterPro" id="IPR000843">
    <property type="entry name" value="HTH_LacI"/>
</dbReference>
<dbReference type="PANTHER" id="PTHR30146:SF148">
    <property type="entry name" value="HTH-TYPE TRANSCRIPTIONAL REPRESSOR PURR-RELATED"/>
    <property type="match status" value="1"/>
</dbReference>
<comment type="caution">
    <text evidence="7">The sequence shown here is derived from an EMBL/GenBank/DDBJ whole genome shotgun (WGS) entry which is preliminary data.</text>
</comment>
<keyword evidence="1" id="KW-0678">Repressor</keyword>
<feature type="domain" description="HTH lacI-type" evidence="6">
    <location>
        <begin position="47"/>
        <end position="101"/>
    </location>
</feature>
<dbReference type="PROSITE" id="PS50932">
    <property type="entry name" value="HTH_LACI_2"/>
    <property type="match status" value="1"/>
</dbReference>
<evidence type="ECO:0000256" key="3">
    <source>
        <dbReference type="ARBA" id="ARBA00023125"/>
    </source>
</evidence>
<evidence type="ECO:0000256" key="1">
    <source>
        <dbReference type="ARBA" id="ARBA00022491"/>
    </source>
</evidence>
<keyword evidence="8" id="KW-1185">Reference proteome</keyword>
<evidence type="ECO:0000313" key="7">
    <source>
        <dbReference type="EMBL" id="MFI5677502.1"/>
    </source>
</evidence>
<gene>
    <name evidence="7" type="ORF">ACIA8P_23000</name>
</gene>
<organism evidence="7 8">
    <name type="scientific">Streptomyces cellulosae</name>
    <dbReference type="NCBI Taxonomy" id="1968"/>
    <lineage>
        <taxon>Bacteria</taxon>
        <taxon>Bacillati</taxon>
        <taxon>Actinomycetota</taxon>
        <taxon>Actinomycetes</taxon>
        <taxon>Kitasatosporales</taxon>
        <taxon>Streptomycetaceae</taxon>
        <taxon>Streptomyces</taxon>
    </lineage>
</organism>
<evidence type="ECO:0000259" key="6">
    <source>
        <dbReference type="PROSITE" id="PS50932"/>
    </source>
</evidence>
<dbReference type="InterPro" id="IPR010982">
    <property type="entry name" value="Lambda_DNA-bd_dom_sf"/>
</dbReference>
<dbReference type="GO" id="GO:0003677">
    <property type="term" value="F:DNA binding"/>
    <property type="evidence" value="ECO:0007669"/>
    <property type="project" value="UniProtKB-KW"/>
</dbReference>
<evidence type="ECO:0000256" key="4">
    <source>
        <dbReference type="ARBA" id="ARBA00023163"/>
    </source>
</evidence>
<dbReference type="Pfam" id="PF13377">
    <property type="entry name" value="Peripla_BP_3"/>
    <property type="match status" value="1"/>
</dbReference>
<protein>
    <submittedName>
        <fullName evidence="7">LacI family DNA-binding transcriptional regulator</fullName>
    </submittedName>
</protein>
<dbReference type="Proteomes" id="UP001612415">
    <property type="component" value="Unassembled WGS sequence"/>
</dbReference>
<keyword evidence="3 7" id="KW-0238">DNA-binding</keyword>